<reference evidence="1" key="1">
    <citation type="submission" date="2021-03" db="EMBL/GenBank/DDBJ databases">
        <title>Isolation of Bacillus subtilis from fermented food sample.</title>
        <authorList>
            <person name="Lakshmanan V."/>
            <person name="Athira K."/>
            <person name="Rajagopal K."/>
        </authorList>
    </citation>
    <scope>NUCLEOTIDE SEQUENCE</scope>
    <source>
        <strain evidence="1">S1</strain>
    </source>
</reference>
<dbReference type="EMBL" id="JAGFPW010000005">
    <property type="protein sequence ID" value="MBO3794284.1"/>
    <property type="molecule type" value="Genomic_DNA"/>
</dbReference>
<accession>A0A8I1WD87</accession>
<comment type="caution">
    <text evidence="1">The sequence shown here is derived from an EMBL/GenBank/DDBJ whole genome shotgun (WGS) entry which is preliminary data.</text>
</comment>
<dbReference type="Proteomes" id="UP000665181">
    <property type="component" value="Unassembled WGS sequence"/>
</dbReference>
<dbReference type="AlphaFoldDB" id="A0A8I1WD87"/>
<evidence type="ECO:0000313" key="1">
    <source>
        <dbReference type="EMBL" id="MBO3794284.1"/>
    </source>
</evidence>
<organism evidence="1 2">
    <name type="scientific">Bacillus subtilis</name>
    <dbReference type="NCBI Taxonomy" id="1423"/>
    <lineage>
        <taxon>Bacteria</taxon>
        <taxon>Bacillati</taxon>
        <taxon>Bacillota</taxon>
        <taxon>Bacilli</taxon>
        <taxon>Bacillales</taxon>
        <taxon>Bacillaceae</taxon>
        <taxon>Bacillus</taxon>
    </lineage>
</organism>
<dbReference type="RefSeq" id="WP_163190195.1">
    <property type="nucleotide sequence ID" value="NZ_JAGFPW010000005.1"/>
</dbReference>
<sequence>MDVISYSKAVKAKKKSEQIKKLLGVEEYKNGELDVVGKFENVKERLEKLEEACEVKNQEKLIIFKTNSDFIKGIREGLDVSEDRLKGVGTWELEIDLGEDAIHLGKIEFRTAVELNKEFTEVEQDIEKSYSFYDNIFSGLIIETDTGNGYEVLGESQIPSNSFNQFIKVRITLDGTCELDQLVISYSIRTIWDRISDIEKNISINLNKHNLRVSSLLNQSAYKFSDMVFDDFHNEDGIDAEKSVGYLFDSSKKIIKIDPSKDKAEIVLKSEYANNPTKLFISMAINEQTEKEKSIPFQLGQYEGTVYENEAIKLAKINEEEYSKAGYFESPIIDLGTNLKRIKNIFSEYAVPSNSVINLLFKTSEDGIAFTDYKPAAKLNDIDIVDRYIRIKVELLASHTLQPKPTVSLYKFNEGVVQNGDTILIKSLDKMLKRVNDISIESKNLSVPFFYDISKRKNNISTYNYDSNEAIEELGYLSIRGHYI</sequence>
<protein>
    <submittedName>
        <fullName evidence="1">Uncharacterized protein</fullName>
    </submittedName>
</protein>
<name>A0A8I1WD87_BACIU</name>
<proteinExistence type="predicted"/>
<evidence type="ECO:0000313" key="2">
    <source>
        <dbReference type="Proteomes" id="UP000665181"/>
    </source>
</evidence>
<gene>
    <name evidence="1" type="ORF">J5227_08175</name>
</gene>